<dbReference type="AlphaFoldDB" id="A0A1F5FFA8"/>
<accession>A0A1F5FFA8</accession>
<keyword evidence="2" id="KW-0312">Gluconeogenesis</keyword>
<dbReference type="Proteomes" id="UP000176682">
    <property type="component" value="Unassembled WGS sequence"/>
</dbReference>
<dbReference type="UniPathway" id="UPA00109">
    <property type="reaction ID" value="UER00189"/>
</dbReference>
<dbReference type="EC" id="5.3.1.1" evidence="2"/>
<reference evidence="3 4" key="1">
    <citation type="journal article" date="2016" name="Nat. Commun.">
        <title>Thousands of microbial genomes shed light on interconnected biogeochemical processes in an aquifer system.</title>
        <authorList>
            <person name="Anantharaman K."/>
            <person name="Brown C.T."/>
            <person name="Hug L.A."/>
            <person name="Sharon I."/>
            <person name="Castelle C.J."/>
            <person name="Probst A.J."/>
            <person name="Thomas B.C."/>
            <person name="Singh A."/>
            <person name="Wilkins M.J."/>
            <person name="Karaoz U."/>
            <person name="Brodie E.L."/>
            <person name="Williams K.H."/>
            <person name="Hubbard S.S."/>
            <person name="Banfield J.F."/>
        </authorList>
    </citation>
    <scope>NUCLEOTIDE SEQUENCE [LARGE SCALE GENOMIC DNA]</scope>
</reference>
<dbReference type="CDD" id="cd00311">
    <property type="entry name" value="TIM"/>
    <property type="match status" value="1"/>
</dbReference>
<evidence type="ECO:0000313" key="4">
    <source>
        <dbReference type="Proteomes" id="UP000176682"/>
    </source>
</evidence>
<proteinExistence type="inferred from homology"/>
<dbReference type="UniPathway" id="UPA00138"/>
<comment type="subunit">
    <text evidence="2">Homodimer.</text>
</comment>
<comment type="catalytic activity">
    <reaction evidence="2">
        <text>D-glyceraldehyde 3-phosphate = dihydroxyacetone phosphate</text>
        <dbReference type="Rhea" id="RHEA:18585"/>
        <dbReference type="ChEBI" id="CHEBI:57642"/>
        <dbReference type="ChEBI" id="CHEBI:59776"/>
        <dbReference type="EC" id="5.3.1.1"/>
    </reaction>
</comment>
<dbReference type="Gene3D" id="3.20.20.70">
    <property type="entry name" value="Aldolase class I"/>
    <property type="match status" value="1"/>
</dbReference>
<dbReference type="GO" id="GO:0006096">
    <property type="term" value="P:glycolytic process"/>
    <property type="evidence" value="ECO:0007669"/>
    <property type="project" value="UniProtKB-UniPathway"/>
</dbReference>
<dbReference type="PROSITE" id="PS51440">
    <property type="entry name" value="TIM_2"/>
    <property type="match status" value="1"/>
</dbReference>
<dbReference type="GO" id="GO:0005829">
    <property type="term" value="C:cytosol"/>
    <property type="evidence" value="ECO:0007669"/>
    <property type="project" value="TreeGrafter"/>
</dbReference>
<comment type="similarity">
    <text evidence="2">Belongs to the triosephosphate isomerase family.</text>
</comment>
<comment type="pathway">
    <text evidence="2">Carbohydrate biosynthesis; gluconeogenesis.</text>
</comment>
<dbReference type="InterPro" id="IPR000652">
    <property type="entry name" value="Triosephosphate_isomerase"/>
</dbReference>
<dbReference type="EMBL" id="MFAM01000053">
    <property type="protein sequence ID" value="OGD78271.1"/>
    <property type="molecule type" value="Genomic_DNA"/>
</dbReference>
<evidence type="ECO:0000256" key="1">
    <source>
        <dbReference type="ARBA" id="ARBA00023235"/>
    </source>
</evidence>
<comment type="caution">
    <text evidence="3">The sequence shown here is derived from an EMBL/GenBank/DDBJ whole genome shotgun (WGS) entry which is preliminary data.</text>
</comment>
<dbReference type="Pfam" id="PF00121">
    <property type="entry name" value="TIM"/>
    <property type="match status" value="1"/>
</dbReference>
<dbReference type="GO" id="GO:0004807">
    <property type="term" value="F:triose-phosphate isomerase activity"/>
    <property type="evidence" value="ECO:0007669"/>
    <property type="project" value="UniProtKB-EC"/>
</dbReference>
<dbReference type="InterPro" id="IPR020861">
    <property type="entry name" value="Triosephosphate_isomerase_AS"/>
</dbReference>
<comment type="pathway">
    <text evidence="2">Carbohydrate degradation; glycolysis; D-glyceraldehyde 3-phosphate from glycerone phosphate: step 1/1.</text>
</comment>
<keyword evidence="1 2" id="KW-0413">Isomerase</keyword>
<dbReference type="SUPFAM" id="SSF51351">
    <property type="entry name" value="Triosephosphate isomerase (TIM)"/>
    <property type="match status" value="1"/>
</dbReference>
<dbReference type="PROSITE" id="PS00171">
    <property type="entry name" value="TIM_1"/>
    <property type="match status" value="1"/>
</dbReference>
<name>A0A1F5FFA8_9BACT</name>
<keyword evidence="2" id="KW-0963">Cytoplasm</keyword>
<keyword evidence="2" id="KW-0324">Glycolysis</keyword>
<dbReference type="GO" id="GO:0006094">
    <property type="term" value="P:gluconeogenesis"/>
    <property type="evidence" value="ECO:0007669"/>
    <property type="project" value="UniProtKB-UniPathway"/>
</dbReference>
<dbReference type="GO" id="GO:0046166">
    <property type="term" value="P:glyceraldehyde-3-phosphate biosynthetic process"/>
    <property type="evidence" value="ECO:0007669"/>
    <property type="project" value="TreeGrafter"/>
</dbReference>
<dbReference type="GO" id="GO:0019563">
    <property type="term" value="P:glycerol catabolic process"/>
    <property type="evidence" value="ECO:0007669"/>
    <property type="project" value="TreeGrafter"/>
</dbReference>
<sequence>MIHIVANLKQHLTLEDVSGYLDLFFSSTSPNPQKQLIFAPPFSLIPEFASHHQSSAFSLSAQTVSHLTGGANTGEVGANQLAGLVQYCIVGHSETRKLRGLTDKDIARSVANLLKANITPIVCVDTPYLESQVNILKSEILNLKSIIFAYEPVSSIGTGKPVTPGLANTIAFKIKQTTVKSAPVLYGGSVDQDNVASFIKEDNLDGVLIGTACVDPRQFAATYNSI</sequence>
<dbReference type="InterPro" id="IPR013785">
    <property type="entry name" value="Aldolase_TIM"/>
</dbReference>
<dbReference type="PANTHER" id="PTHR21139:SF2">
    <property type="entry name" value="TRIOSEPHOSPHATE ISOMERASE"/>
    <property type="match status" value="1"/>
</dbReference>
<comment type="subcellular location">
    <subcellularLocation>
        <location evidence="2">Cytoplasm</location>
    </subcellularLocation>
</comment>
<dbReference type="PANTHER" id="PTHR21139">
    <property type="entry name" value="TRIOSEPHOSPHATE ISOMERASE"/>
    <property type="match status" value="1"/>
</dbReference>
<protein>
    <recommendedName>
        <fullName evidence="2">Triosephosphate isomerase</fullName>
        <ecNumber evidence="2">5.3.1.1</ecNumber>
    </recommendedName>
</protein>
<evidence type="ECO:0000313" key="3">
    <source>
        <dbReference type="EMBL" id="OGD78271.1"/>
    </source>
</evidence>
<organism evidence="3 4">
    <name type="scientific">Candidatus Collierbacteria bacterium RIFOXYB1_FULL_49_13</name>
    <dbReference type="NCBI Taxonomy" id="1817728"/>
    <lineage>
        <taxon>Bacteria</taxon>
        <taxon>Candidatus Collieribacteriota</taxon>
    </lineage>
</organism>
<gene>
    <name evidence="3" type="ORF">A2368_00755</name>
</gene>
<evidence type="ECO:0000256" key="2">
    <source>
        <dbReference type="RuleBase" id="RU363013"/>
    </source>
</evidence>
<dbReference type="InterPro" id="IPR035990">
    <property type="entry name" value="TIM_sf"/>
</dbReference>